<feature type="coiled-coil region" evidence="1">
    <location>
        <begin position="142"/>
        <end position="202"/>
    </location>
</feature>
<dbReference type="OrthoDB" id="5403729at2759"/>
<dbReference type="InterPro" id="IPR009991">
    <property type="entry name" value="DCTN3"/>
</dbReference>
<dbReference type="GeneID" id="70129992"/>
<reference evidence="2" key="1">
    <citation type="journal article" date="2021" name="Nat. Commun.">
        <title>Genetic determinants of endophytism in the Arabidopsis root mycobiome.</title>
        <authorList>
            <person name="Mesny F."/>
            <person name="Miyauchi S."/>
            <person name="Thiergart T."/>
            <person name="Pickel B."/>
            <person name="Atanasova L."/>
            <person name="Karlsson M."/>
            <person name="Huettel B."/>
            <person name="Barry K.W."/>
            <person name="Haridas S."/>
            <person name="Chen C."/>
            <person name="Bauer D."/>
            <person name="Andreopoulos W."/>
            <person name="Pangilinan J."/>
            <person name="LaButti K."/>
            <person name="Riley R."/>
            <person name="Lipzen A."/>
            <person name="Clum A."/>
            <person name="Drula E."/>
            <person name="Henrissat B."/>
            <person name="Kohler A."/>
            <person name="Grigoriev I.V."/>
            <person name="Martin F.M."/>
            <person name="Hacquard S."/>
        </authorList>
    </citation>
    <scope>NUCLEOTIDE SEQUENCE</scope>
    <source>
        <strain evidence="2">MPI-SDFR-AT-0073</strain>
    </source>
</reference>
<keyword evidence="1" id="KW-0175">Coiled coil</keyword>
<dbReference type="EMBL" id="JAGPXC010000013">
    <property type="protein sequence ID" value="KAH6643392.1"/>
    <property type="molecule type" value="Genomic_DNA"/>
</dbReference>
<protein>
    <submittedName>
        <fullName evidence="2">Nuclear distribution protein</fullName>
    </submittedName>
</protein>
<dbReference type="AlphaFoldDB" id="A0A9P8RF12"/>
<evidence type="ECO:0000313" key="2">
    <source>
        <dbReference type="EMBL" id="KAH6643392.1"/>
    </source>
</evidence>
<accession>A0A9P8RF12</accession>
<dbReference type="Pfam" id="PF07426">
    <property type="entry name" value="Dynactin_p22"/>
    <property type="match status" value="1"/>
</dbReference>
<dbReference type="Proteomes" id="UP000758603">
    <property type="component" value="Unassembled WGS sequence"/>
</dbReference>
<dbReference type="GO" id="GO:0005869">
    <property type="term" value="C:dynactin complex"/>
    <property type="evidence" value="ECO:0007669"/>
    <property type="project" value="InterPro"/>
</dbReference>
<dbReference type="RefSeq" id="XP_045951322.1">
    <property type="nucleotide sequence ID" value="XM_046101100.1"/>
</dbReference>
<keyword evidence="3" id="KW-1185">Reference proteome</keyword>
<evidence type="ECO:0000313" key="3">
    <source>
        <dbReference type="Proteomes" id="UP000758603"/>
    </source>
</evidence>
<evidence type="ECO:0000256" key="1">
    <source>
        <dbReference type="SAM" id="Coils"/>
    </source>
</evidence>
<proteinExistence type="predicted"/>
<organism evidence="2 3">
    <name type="scientific">Truncatella angustata</name>
    <dbReference type="NCBI Taxonomy" id="152316"/>
    <lineage>
        <taxon>Eukaryota</taxon>
        <taxon>Fungi</taxon>
        <taxon>Dikarya</taxon>
        <taxon>Ascomycota</taxon>
        <taxon>Pezizomycotina</taxon>
        <taxon>Sordariomycetes</taxon>
        <taxon>Xylariomycetidae</taxon>
        <taxon>Amphisphaeriales</taxon>
        <taxon>Sporocadaceae</taxon>
        <taxon>Truncatella</taxon>
    </lineage>
</organism>
<sequence length="206" mass="22898">MADILHHDETRYLDDTTIQTLSYLESRLMRIEHILYGHAAHSSNIDALPNVQNLEHRFAQLTQRFRTYGELLDIYNAHPNLFSAPSTDAVAPPELSTAALAQMVLASSSLFPSTASALNAISDTPVADPALSANVISLLPRMRAVEATQKAQAAEVAELKRQSELLIRRWYEQGVVGYGDFVADTEKRLGRAERAIRRAEKVREDA</sequence>
<dbReference type="GO" id="GO:0061640">
    <property type="term" value="P:cytoskeleton-dependent cytokinesis"/>
    <property type="evidence" value="ECO:0007669"/>
    <property type="project" value="InterPro"/>
</dbReference>
<name>A0A9P8RF12_9PEZI</name>
<gene>
    <name evidence="2" type="ORF">BKA67DRAFT_542349</name>
</gene>
<comment type="caution">
    <text evidence="2">The sequence shown here is derived from an EMBL/GenBank/DDBJ whole genome shotgun (WGS) entry which is preliminary data.</text>
</comment>